<dbReference type="InterPro" id="IPR000836">
    <property type="entry name" value="PRTase_dom"/>
</dbReference>
<dbReference type="Gene3D" id="3.40.50.2020">
    <property type="match status" value="1"/>
</dbReference>
<dbReference type="InterPro" id="IPR014732">
    <property type="entry name" value="OMPdecase"/>
</dbReference>
<dbReference type="GO" id="GO:0044205">
    <property type="term" value="P:'de novo' UMP biosynthetic process"/>
    <property type="evidence" value="ECO:0007669"/>
    <property type="project" value="InterPro"/>
</dbReference>
<feature type="binding site" evidence="15">
    <location>
        <position position="293"/>
    </location>
    <ligand>
        <name>substrate</name>
    </ligand>
</feature>
<comment type="similarity">
    <text evidence="3">In the N-terminal section; belongs to the purine/pyrimidine phosphoribosyltransferase family.</text>
</comment>
<evidence type="ECO:0000313" key="18">
    <source>
        <dbReference type="Proteomes" id="UP000494206"/>
    </source>
</evidence>
<dbReference type="CDD" id="cd06223">
    <property type="entry name" value="PRTases_typeI"/>
    <property type="match status" value="1"/>
</dbReference>
<dbReference type="EC" id="2.4.2.10" evidence="5"/>
<dbReference type="AlphaFoldDB" id="A0A8S1EFE8"/>
<dbReference type="PANTHER" id="PTHR19278">
    <property type="entry name" value="OROTATE PHOSPHORIBOSYLTRANSFERASE"/>
    <property type="match status" value="1"/>
</dbReference>
<comment type="pathway">
    <text evidence="1">Pyrimidine metabolism; UMP biosynthesis via de novo pathway; UMP from orotate: step 2/2.</text>
</comment>
<organism evidence="17 18">
    <name type="scientific">Caenorhabditis bovis</name>
    <dbReference type="NCBI Taxonomy" id="2654633"/>
    <lineage>
        <taxon>Eukaryota</taxon>
        <taxon>Metazoa</taxon>
        <taxon>Ecdysozoa</taxon>
        <taxon>Nematoda</taxon>
        <taxon>Chromadorea</taxon>
        <taxon>Rhabditida</taxon>
        <taxon>Rhabditina</taxon>
        <taxon>Rhabditomorpha</taxon>
        <taxon>Rhabditoidea</taxon>
        <taxon>Rhabditidae</taxon>
        <taxon>Peloderinae</taxon>
        <taxon>Caenorhabditis</taxon>
    </lineage>
</organism>
<evidence type="ECO:0000256" key="1">
    <source>
        <dbReference type="ARBA" id="ARBA00004861"/>
    </source>
</evidence>
<name>A0A8S1EFE8_9PELO</name>
<proteinExistence type="inferred from homology"/>
<feature type="binding site" evidence="15">
    <location>
        <position position="271"/>
    </location>
    <ligand>
        <name>substrate</name>
    </ligand>
</feature>
<evidence type="ECO:0000256" key="3">
    <source>
        <dbReference type="ARBA" id="ARBA00006221"/>
    </source>
</evidence>
<evidence type="ECO:0000256" key="9">
    <source>
        <dbReference type="ARBA" id="ARBA00022679"/>
    </source>
</evidence>
<dbReference type="InterPro" id="IPR013785">
    <property type="entry name" value="Aldolase_TIM"/>
</dbReference>
<evidence type="ECO:0000256" key="12">
    <source>
        <dbReference type="ARBA" id="ARBA00023239"/>
    </source>
</evidence>
<evidence type="ECO:0000256" key="11">
    <source>
        <dbReference type="ARBA" id="ARBA00022975"/>
    </source>
</evidence>
<gene>
    <name evidence="17" type="ORF">CBOVIS_LOCUS2122</name>
</gene>
<dbReference type="InterPro" id="IPR023031">
    <property type="entry name" value="OPRT"/>
</dbReference>
<comment type="caution">
    <text evidence="17">The sequence shown here is derived from an EMBL/GenBank/DDBJ whole genome shotgun (WGS) entry which is preliminary data.</text>
</comment>
<dbReference type="InterPro" id="IPR011060">
    <property type="entry name" value="RibuloseP-bd_barrel"/>
</dbReference>
<evidence type="ECO:0000256" key="13">
    <source>
        <dbReference type="ARBA" id="ARBA00023268"/>
    </source>
</evidence>
<dbReference type="EC" id="4.1.1.23" evidence="6"/>
<dbReference type="SUPFAM" id="SSF51366">
    <property type="entry name" value="Ribulose-phoshate binding barrel"/>
    <property type="match status" value="1"/>
</dbReference>
<evidence type="ECO:0000256" key="2">
    <source>
        <dbReference type="ARBA" id="ARBA00004889"/>
    </source>
</evidence>
<evidence type="ECO:0000256" key="7">
    <source>
        <dbReference type="ARBA" id="ARBA00015047"/>
    </source>
</evidence>
<dbReference type="InterPro" id="IPR029057">
    <property type="entry name" value="PRTase-like"/>
</dbReference>
<evidence type="ECO:0000256" key="4">
    <source>
        <dbReference type="ARBA" id="ARBA00009769"/>
    </source>
</evidence>
<dbReference type="NCBIfam" id="TIGR00336">
    <property type="entry name" value="pyrE"/>
    <property type="match status" value="1"/>
</dbReference>
<dbReference type="NCBIfam" id="TIGR01740">
    <property type="entry name" value="pyrF"/>
    <property type="match status" value="1"/>
</dbReference>
<keyword evidence="18" id="KW-1185">Reference proteome</keyword>
<dbReference type="Pfam" id="PF00156">
    <property type="entry name" value="Pribosyltran"/>
    <property type="match status" value="1"/>
</dbReference>
<dbReference type="GO" id="GO:0004590">
    <property type="term" value="F:orotidine-5'-phosphate decarboxylase activity"/>
    <property type="evidence" value="ECO:0007669"/>
    <property type="project" value="UniProtKB-EC"/>
</dbReference>
<reference evidence="17 18" key="1">
    <citation type="submission" date="2020-04" db="EMBL/GenBank/DDBJ databases">
        <authorList>
            <person name="Laetsch R D."/>
            <person name="Stevens L."/>
            <person name="Kumar S."/>
            <person name="Blaxter L. M."/>
        </authorList>
    </citation>
    <scope>NUCLEOTIDE SEQUENCE [LARGE SCALE GENOMIC DNA]</scope>
</reference>
<dbReference type="InterPro" id="IPR004467">
    <property type="entry name" value="Or_phspho_trans_dom"/>
</dbReference>
<dbReference type="SUPFAM" id="SSF53271">
    <property type="entry name" value="PRTase-like"/>
    <property type="match status" value="1"/>
</dbReference>
<dbReference type="GO" id="GO:0004588">
    <property type="term" value="F:orotate phosphoribosyltransferase activity"/>
    <property type="evidence" value="ECO:0007669"/>
    <property type="project" value="UniProtKB-EC"/>
</dbReference>
<evidence type="ECO:0000256" key="15">
    <source>
        <dbReference type="PIRSR" id="PIRSR614732-2"/>
    </source>
</evidence>
<dbReference type="HAMAP" id="MF_01208">
    <property type="entry name" value="PyrE"/>
    <property type="match status" value="1"/>
</dbReference>
<keyword evidence="8" id="KW-0328">Glycosyltransferase</keyword>
<feature type="active site" description="For OMPdecase activity" evidence="14">
    <location>
        <position position="324"/>
    </location>
</feature>
<feature type="binding site" evidence="15">
    <location>
        <position position="466"/>
    </location>
    <ligand>
        <name>substrate</name>
    </ligand>
</feature>
<keyword evidence="11" id="KW-0665">Pyrimidine biosynthesis</keyword>
<sequence>MSADLNSNTRVGATKRNLLRKMVEAGVFKFGDFQLKSGQRSPIYIDLRECFAHPELLTMISEGLGMMIAESEIDFKGIVGVPYAALPYASMAAGHFLKKPLLIVRKEAKSYGTKKLIEGKYENGDEVAIIEDVVTTGGSILEVIEQLAKEGLVAKHVYCILDREQGGKEKLNELGINLHNLLNMEMVLGWLNAANLITAQVFTEIVQALNLKYTQPMRIEYSKDFEDVKKFPLSIAKSSLQERADLCSSALNKRLIGMMRKKLSNLCLAVDYTTSDEILQMAERAGPFVVAIKIHADAIIDFSESFVEKLTKLSKDLEFLVLEDRKFADTANTTKLQLLGLQKIATWADLVTVHAVQGDESIAPLFRQFVENAEYRLKGVLLIAQLSCKGALTGISGYTEEAVRIAEENRDTVAGFIAQTRISAFSDLLNWTPGVNLDAATDKAGQQWRGIDEAVEIQQNDIIIVGRGVTAAQEPVQQLKRYRKLAWESLSKYEIDNGPN</sequence>
<dbReference type="CDD" id="cd04725">
    <property type="entry name" value="OMP_decarboxylase_like"/>
    <property type="match status" value="1"/>
</dbReference>
<dbReference type="SMART" id="SM00934">
    <property type="entry name" value="OMPdecase"/>
    <property type="match status" value="1"/>
</dbReference>
<evidence type="ECO:0000259" key="16">
    <source>
        <dbReference type="SMART" id="SM00934"/>
    </source>
</evidence>
<dbReference type="Pfam" id="PF00215">
    <property type="entry name" value="OMPdecase"/>
    <property type="match status" value="1"/>
</dbReference>
<dbReference type="Gene3D" id="3.20.20.70">
    <property type="entry name" value="Aldolase class I"/>
    <property type="match status" value="1"/>
</dbReference>
<keyword evidence="10" id="KW-0210">Decarboxylase</keyword>
<comment type="similarity">
    <text evidence="4">In the C-terminal section; belongs to the OMP decarboxylase family.</text>
</comment>
<keyword evidence="13" id="KW-0511">Multifunctional enzyme</keyword>
<evidence type="ECO:0000256" key="5">
    <source>
        <dbReference type="ARBA" id="ARBA00011971"/>
    </source>
</evidence>
<dbReference type="InterPro" id="IPR001754">
    <property type="entry name" value="OMPdeCOase_dom"/>
</dbReference>
<evidence type="ECO:0000256" key="6">
    <source>
        <dbReference type="ARBA" id="ARBA00012321"/>
    </source>
</evidence>
<dbReference type="GO" id="GO:0006207">
    <property type="term" value="P:'de novo' pyrimidine nucleobase biosynthetic process"/>
    <property type="evidence" value="ECO:0007669"/>
    <property type="project" value="InterPro"/>
</dbReference>
<feature type="binding site" evidence="15">
    <location>
        <position position="446"/>
    </location>
    <ligand>
        <name>substrate</name>
    </ligand>
</feature>
<feature type="binding site" evidence="15">
    <location>
        <position position="387"/>
    </location>
    <ligand>
        <name>substrate</name>
    </ligand>
</feature>
<feature type="domain" description="Orotidine 5'-phosphate decarboxylase" evidence="16">
    <location>
        <begin position="265"/>
        <end position="482"/>
    </location>
</feature>
<evidence type="ECO:0000256" key="14">
    <source>
        <dbReference type="PIRSR" id="PIRSR614732-1"/>
    </source>
</evidence>
<dbReference type="OrthoDB" id="10263753at2759"/>
<feature type="binding site" evidence="15">
    <location>
        <position position="467"/>
    </location>
    <ligand>
        <name>substrate</name>
    </ligand>
</feature>
<dbReference type="FunFam" id="3.20.20.70:FF:000114">
    <property type="entry name" value="Decarboxylase,orotidine phosphate"/>
    <property type="match status" value="1"/>
</dbReference>
<dbReference type="Proteomes" id="UP000494206">
    <property type="component" value="Unassembled WGS sequence"/>
</dbReference>
<dbReference type="EMBL" id="CADEPM010000001">
    <property type="protein sequence ID" value="CAB3398891.1"/>
    <property type="molecule type" value="Genomic_DNA"/>
</dbReference>
<dbReference type="PANTHER" id="PTHR19278:SF9">
    <property type="entry name" value="URIDINE 5'-MONOPHOSPHATE SYNTHASE"/>
    <property type="match status" value="1"/>
</dbReference>
<accession>A0A8S1EFE8</accession>
<protein>
    <recommendedName>
        <fullName evidence="7">Uridine 5'-monophosphate synthase</fullName>
        <ecNumber evidence="5">2.4.2.10</ecNumber>
        <ecNumber evidence="6">4.1.1.23</ecNumber>
    </recommendedName>
</protein>
<comment type="pathway">
    <text evidence="2">Pyrimidine metabolism; UMP biosynthesis via de novo pathway; UMP from orotate: step 1/2.</text>
</comment>
<keyword evidence="9" id="KW-0808">Transferase</keyword>
<keyword evidence="12" id="KW-0456">Lyase</keyword>
<evidence type="ECO:0000313" key="17">
    <source>
        <dbReference type="EMBL" id="CAB3398891.1"/>
    </source>
</evidence>
<feature type="active site" description="For OMPdecase activity" evidence="14">
    <location>
        <position position="329"/>
    </location>
</feature>
<feature type="active site" description="For OMPdecase activity" evidence="14">
    <location>
        <position position="326"/>
    </location>
</feature>
<evidence type="ECO:0000256" key="8">
    <source>
        <dbReference type="ARBA" id="ARBA00022676"/>
    </source>
</evidence>
<evidence type="ECO:0000256" key="10">
    <source>
        <dbReference type="ARBA" id="ARBA00022793"/>
    </source>
</evidence>